<sequence>MSIVLNGGESTTLEFKNQIAPNKNEFCIRFNFRKGPMKAGENDASSLKAVYKVGGSVMPMNLALSEPEFTSYSIDLAWKTKTALSLTFSVPKGGKPHILDLMEIMAFDGKCKSRQD</sequence>
<keyword evidence="2" id="KW-1185">Reference proteome</keyword>
<reference evidence="1 2" key="1">
    <citation type="journal article" date="2019" name="Sci. Rep.">
        <title>Orb-weaving spider Araneus ventricosus genome elucidates the spidroin gene catalogue.</title>
        <authorList>
            <person name="Kono N."/>
            <person name="Nakamura H."/>
            <person name="Ohtoshi R."/>
            <person name="Moran D.A.P."/>
            <person name="Shinohara A."/>
            <person name="Yoshida Y."/>
            <person name="Fujiwara M."/>
            <person name="Mori M."/>
            <person name="Tomita M."/>
            <person name="Arakawa K."/>
        </authorList>
    </citation>
    <scope>NUCLEOTIDE SEQUENCE [LARGE SCALE GENOMIC DNA]</scope>
</reference>
<comment type="caution">
    <text evidence="1">The sequence shown here is derived from an EMBL/GenBank/DDBJ whole genome shotgun (WGS) entry which is preliminary data.</text>
</comment>
<proteinExistence type="predicted"/>
<gene>
    <name evidence="1" type="ORF">AVEN_103302_1</name>
</gene>
<dbReference type="AlphaFoldDB" id="A0A4Y2UDB1"/>
<name>A0A4Y2UDB1_ARAVE</name>
<accession>A0A4Y2UDB1</accession>
<evidence type="ECO:0000313" key="1">
    <source>
        <dbReference type="EMBL" id="GBO09606.1"/>
    </source>
</evidence>
<dbReference type="EMBL" id="BGPR01034964">
    <property type="protein sequence ID" value="GBO09606.1"/>
    <property type="molecule type" value="Genomic_DNA"/>
</dbReference>
<organism evidence="1 2">
    <name type="scientific">Araneus ventricosus</name>
    <name type="common">Orbweaver spider</name>
    <name type="synonym">Epeira ventricosa</name>
    <dbReference type="NCBI Taxonomy" id="182803"/>
    <lineage>
        <taxon>Eukaryota</taxon>
        <taxon>Metazoa</taxon>
        <taxon>Ecdysozoa</taxon>
        <taxon>Arthropoda</taxon>
        <taxon>Chelicerata</taxon>
        <taxon>Arachnida</taxon>
        <taxon>Araneae</taxon>
        <taxon>Araneomorphae</taxon>
        <taxon>Entelegynae</taxon>
        <taxon>Araneoidea</taxon>
        <taxon>Araneidae</taxon>
        <taxon>Araneus</taxon>
    </lineage>
</organism>
<protein>
    <submittedName>
        <fullName evidence="1">Uncharacterized protein</fullName>
    </submittedName>
</protein>
<dbReference type="OrthoDB" id="6454513at2759"/>
<dbReference type="Proteomes" id="UP000499080">
    <property type="component" value="Unassembled WGS sequence"/>
</dbReference>
<evidence type="ECO:0000313" key="2">
    <source>
        <dbReference type="Proteomes" id="UP000499080"/>
    </source>
</evidence>